<dbReference type="RefSeq" id="WP_228345143.1">
    <property type="nucleotide sequence ID" value="NZ_CP046056.1"/>
</dbReference>
<protein>
    <submittedName>
        <fullName evidence="1">MmcQ/YjbR family DNA-binding protein</fullName>
    </submittedName>
</protein>
<dbReference type="GO" id="GO:0003677">
    <property type="term" value="F:DNA binding"/>
    <property type="evidence" value="ECO:0007669"/>
    <property type="project" value="UniProtKB-KW"/>
</dbReference>
<dbReference type="AlphaFoldDB" id="A0A9X7YPT0"/>
<sequence length="129" mass="14830">MDFAALRAYLLSKPEAQEDFPFGPDAYVYKLQGKMFALLYEKDGQARVNLKCEPLQAQQLRDVFQSVIPGWHMNKTHWNTVLLGGDVPPAELQRLIDHSYARVLHSLTAAQRRFLTTRYSHAELGLDQR</sequence>
<dbReference type="Pfam" id="PF04237">
    <property type="entry name" value="YjbR"/>
    <property type="match status" value="1"/>
</dbReference>
<dbReference type="InterPro" id="IPR058532">
    <property type="entry name" value="YjbR/MT2646/Rv2570-like"/>
</dbReference>
<accession>A0A9X7YPT0</accession>
<proteinExistence type="predicted"/>
<dbReference type="PANTHER" id="PTHR35145">
    <property type="entry name" value="CYTOPLASMIC PROTEIN-RELATED"/>
    <property type="match status" value="1"/>
</dbReference>
<reference evidence="1 2" key="1">
    <citation type="submission" date="2019-11" db="EMBL/GenBank/DDBJ databases">
        <title>Venatorbacter sp. nov. a predator of Campylobacter and other Gram-negative bacteria.</title>
        <authorList>
            <person name="Saeedi A."/>
            <person name="Cummings N.J."/>
            <person name="Connerton I.F."/>
            <person name="Connerton P.L."/>
        </authorList>
    </citation>
    <scope>NUCLEOTIDE SEQUENCE [LARGE SCALE GENOMIC DNA]</scope>
    <source>
        <strain evidence="1">XL5</strain>
    </source>
</reference>
<dbReference type="PANTHER" id="PTHR35145:SF1">
    <property type="entry name" value="CYTOPLASMIC PROTEIN"/>
    <property type="match status" value="1"/>
</dbReference>
<dbReference type="Proteomes" id="UP000596074">
    <property type="component" value="Chromosome"/>
</dbReference>
<dbReference type="EMBL" id="CP046056">
    <property type="protein sequence ID" value="QQD25081.1"/>
    <property type="molecule type" value="Genomic_DNA"/>
</dbReference>
<evidence type="ECO:0000313" key="1">
    <source>
        <dbReference type="EMBL" id="QQD25081.1"/>
    </source>
</evidence>
<dbReference type="InterPro" id="IPR038056">
    <property type="entry name" value="YjbR-like_sf"/>
</dbReference>
<evidence type="ECO:0000313" key="2">
    <source>
        <dbReference type="Proteomes" id="UP000596074"/>
    </source>
</evidence>
<organism evidence="1 2">
    <name type="scientific">Venatoribacter cucullus</name>
    <dbReference type="NCBI Taxonomy" id="2661630"/>
    <lineage>
        <taxon>Bacteria</taxon>
        <taxon>Pseudomonadati</taxon>
        <taxon>Pseudomonadota</taxon>
        <taxon>Gammaproteobacteria</taxon>
        <taxon>Oceanospirillales</taxon>
        <taxon>Oceanospirillaceae</taxon>
        <taxon>Venatoribacter</taxon>
    </lineage>
</organism>
<keyword evidence="2" id="KW-1185">Reference proteome</keyword>
<gene>
    <name evidence="1" type="ORF">GJQ55_11630</name>
</gene>
<dbReference type="SUPFAM" id="SSF142906">
    <property type="entry name" value="YjbR-like"/>
    <property type="match status" value="1"/>
</dbReference>
<dbReference type="KEGG" id="vcw:GJQ55_11630"/>
<dbReference type="Gene3D" id="3.90.1150.30">
    <property type="match status" value="1"/>
</dbReference>
<keyword evidence="1" id="KW-0238">DNA-binding</keyword>
<dbReference type="InterPro" id="IPR007351">
    <property type="entry name" value="YjbR"/>
</dbReference>
<name>A0A9X7YPT0_9GAMM</name>